<dbReference type="Proteomes" id="UP000223730">
    <property type="component" value="Genome"/>
</dbReference>
<sequence length="348" mass="37548">MGLIYDKVTASNIAGYFNTLQENVDSTLGESIFPARKQLGTKLSYVKGASGQSVALKAAAFDTNVTIRDRVSAEIHDEQMPFFKEAMLVKENDRQQLNLVKDTGNEALVNTIVAGIFNDNLTLVNGARARLEAMRMQVLATGKIAFTSDGVNKDIDYGVKPDHKKQVSKSWAEPGATPLADLEDAIETARELGLNPERAIMNAKTFGLIRKAASTVKAIKPLAGDGSSVTKAELQNYVADNFGVEIVLENGTYRNEKGEVSKFFPDGHLTLIPDGPLGNTVFGTTPEESDLFADNTVNADVEIVDSGIAVTTTKTTDPVNVQTKVSMVALPSFERLDDVYMLTVIPGV</sequence>
<evidence type="ECO:0000256" key="2">
    <source>
        <dbReference type="ARBA" id="ARBA00023200"/>
    </source>
</evidence>
<gene>
    <name evidence="3" type="ORF">P4761_09</name>
</gene>
<evidence type="ECO:0000313" key="3">
    <source>
        <dbReference type="EMBL" id="ARU13302.1"/>
    </source>
</evidence>
<reference evidence="3 4" key="1">
    <citation type="journal article" date="2017" name="Front. Microbiol.">
        <title>Global Survey and Genome Exploration of Bacteriophages Infecting the Lactic Acid Bacterium Streptococcus thermophilus.</title>
        <authorList>
            <person name="McDonnell B."/>
            <person name="Mahony J."/>
            <person name="Hanemaaijer L."/>
            <person name="Neve H."/>
            <person name="Noben J.-P."/>
            <person name="Lugli G.A."/>
            <person name="Ventura M."/>
            <person name="Kouwen T.R."/>
            <person name="van Sinderen D."/>
        </authorList>
    </citation>
    <scope>NUCLEOTIDE SEQUENCE [LARGE SCALE GENOMIC DNA]</scope>
</reference>
<organism evidence="3 4">
    <name type="scientific">Streptococcus phage P4761</name>
    <dbReference type="NCBI Taxonomy" id="1971417"/>
    <lineage>
        <taxon>Viruses</taxon>
        <taxon>Duplodnaviria</taxon>
        <taxon>Heunggongvirae</taxon>
        <taxon>Uroviricota</taxon>
        <taxon>Caudoviricetes</taxon>
        <taxon>Aliceevansviridae</taxon>
        <taxon>Brussowvirus</taxon>
        <taxon>Brussowvirus P4761</taxon>
    </lineage>
</organism>
<keyword evidence="2" id="KW-1035">Host cytoplasm</keyword>
<dbReference type="GO" id="GO:0019028">
    <property type="term" value="C:viral capsid"/>
    <property type="evidence" value="ECO:0007669"/>
    <property type="project" value="UniProtKB-KW"/>
</dbReference>
<evidence type="ECO:0000256" key="1">
    <source>
        <dbReference type="ARBA" id="ARBA00022561"/>
    </source>
</evidence>
<keyword evidence="1" id="KW-0946">Virion</keyword>
<dbReference type="InterPro" id="IPR053738">
    <property type="entry name" value="Lambda_capsid_assembly"/>
</dbReference>
<dbReference type="Pfam" id="PF03864">
    <property type="entry name" value="Phage_cap_E"/>
    <property type="match status" value="1"/>
</dbReference>
<dbReference type="EMBL" id="KY705258">
    <property type="protein sequence ID" value="ARU13302.1"/>
    <property type="molecule type" value="Genomic_DNA"/>
</dbReference>
<dbReference type="Gene3D" id="3.90.1690.10">
    <property type="entry name" value="phage-related protein like domain"/>
    <property type="match status" value="1"/>
</dbReference>
<accession>A0A286QN47</accession>
<keyword evidence="1" id="KW-0167">Capsid protein</keyword>
<protein>
    <submittedName>
        <fullName evidence="3">Major capsid protein</fullName>
    </submittedName>
</protein>
<evidence type="ECO:0000313" key="4">
    <source>
        <dbReference type="Proteomes" id="UP000223730"/>
    </source>
</evidence>
<dbReference type="InterPro" id="IPR005564">
    <property type="entry name" value="Major_capsid_GpE"/>
</dbReference>
<keyword evidence="4" id="KW-1185">Reference proteome</keyword>
<proteinExistence type="predicted"/>
<name>A0A286QN47_9CAUD</name>